<proteinExistence type="predicted"/>
<sequence length="149" mass="15983">MSQQNTHHFGDENAVRIIPGPAGILQLAQLRKTSEIREGGHKREVRAEGGMLIISGVIEVVSLLSVGGEFTSTEAEIGGCAYVGDLCRRWGGEKRTLFVMEDDIDRSVFGGMSISRVEVGGVDIGLIGVGDLSSSSQRNWIFCDSPFGV</sequence>
<accession>A0ABQ5BZK2</accession>
<organism evidence="1 2">
    <name type="scientific">Tanacetum coccineum</name>
    <dbReference type="NCBI Taxonomy" id="301880"/>
    <lineage>
        <taxon>Eukaryota</taxon>
        <taxon>Viridiplantae</taxon>
        <taxon>Streptophyta</taxon>
        <taxon>Embryophyta</taxon>
        <taxon>Tracheophyta</taxon>
        <taxon>Spermatophyta</taxon>
        <taxon>Magnoliopsida</taxon>
        <taxon>eudicotyledons</taxon>
        <taxon>Gunneridae</taxon>
        <taxon>Pentapetalae</taxon>
        <taxon>asterids</taxon>
        <taxon>campanulids</taxon>
        <taxon>Asterales</taxon>
        <taxon>Asteraceae</taxon>
        <taxon>Asteroideae</taxon>
        <taxon>Anthemideae</taxon>
        <taxon>Anthemidinae</taxon>
        <taxon>Tanacetum</taxon>
    </lineage>
</organism>
<dbReference type="EMBL" id="BQNB010013636">
    <property type="protein sequence ID" value="GJT18434.1"/>
    <property type="molecule type" value="Genomic_DNA"/>
</dbReference>
<reference evidence="1" key="1">
    <citation type="journal article" date="2022" name="Int. J. Mol. Sci.">
        <title>Draft Genome of Tanacetum Coccineum: Genomic Comparison of Closely Related Tanacetum-Family Plants.</title>
        <authorList>
            <person name="Yamashiro T."/>
            <person name="Shiraishi A."/>
            <person name="Nakayama K."/>
            <person name="Satake H."/>
        </authorList>
    </citation>
    <scope>NUCLEOTIDE SEQUENCE</scope>
</reference>
<dbReference type="Proteomes" id="UP001151760">
    <property type="component" value="Unassembled WGS sequence"/>
</dbReference>
<protein>
    <submittedName>
        <fullName evidence="1">Uncharacterized protein</fullName>
    </submittedName>
</protein>
<reference evidence="1" key="2">
    <citation type="submission" date="2022-01" db="EMBL/GenBank/DDBJ databases">
        <authorList>
            <person name="Yamashiro T."/>
            <person name="Shiraishi A."/>
            <person name="Satake H."/>
            <person name="Nakayama K."/>
        </authorList>
    </citation>
    <scope>NUCLEOTIDE SEQUENCE</scope>
</reference>
<gene>
    <name evidence="1" type="ORF">Tco_0877140</name>
</gene>
<evidence type="ECO:0000313" key="2">
    <source>
        <dbReference type="Proteomes" id="UP001151760"/>
    </source>
</evidence>
<comment type="caution">
    <text evidence="1">The sequence shown here is derived from an EMBL/GenBank/DDBJ whole genome shotgun (WGS) entry which is preliminary data.</text>
</comment>
<evidence type="ECO:0000313" key="1">
    <source>
        <dbReference type="EMBL" id="GJT18434.1"/>
    </source>
</evidence>
<name>A0ABQ5BZK2_9ASTR</name>
<keyword evidence="2" id="KW-1185">Reference proteome</keyword>